<name>A0ABQ3NAQ1_9BACI</name>
<keyword evidence="2" id="KW-1003">Cell membrane</keyword>
<organism evidence="7 8">
    <name type="scientific">Neobacillus kokaensis</name>
    <dbReference type="NCBI Taxonomy" id="2759023"/>
    <lineage>
        <taxon>Bacteria</taxon>
        <taxon>Bacillati</taxon>
        <taxon>Bacillota</taxon>
        <taxon>Bacilli</taxon>
        <taxon>Bacillales</taxon>
        <taxon>Bacillaceae</taxon>
        <taxon>Neobacillus</taxon>
    </lineage>
</organism>
<dbReference type="EMBL" id="BNDS01000017">
    <property type="protein sequence ID" value="GHH99971.1"/>
    <property type="molecule type" value="Genomic_DNA"/>
</dbReference>
<evidence type="ECO:0000256" key="3">
    <source>
        <dbReference type="ARBA" id="ARBA00022692"/>
    </source>
</evidence>
<evidence type="ECO:0000313" key="8">
    <source>
        <dbReference type="Proteomes" id="UP000637074"/>
    </source>
</evidence>
<evidence type="ECO:0000256" key="6">
    <source>
        <dbReference type="SAM" id="Phobius"/>
    </source>
</evidence>
<comment type="caution">
    <text evidence="7">The sequence shown here is derived from an EMBL/GenBank/DDBJ whole genome shotgun (WGS) entry which is preliminary data.</text>
</comment>
<dbReference type="InterPro" id="IPR022781">
    <property type="entry name" value="Flagellar_biosynth_FliO"/>
</dbReference>
<reference evidence="7 8" key="1">
    <citation type="journal article" date="2022" name="Int. J. Syst. Evol. Microbiol.">
        <title>Neobacillus kokaensis sp. nov., isolated from soil.</title>
        <authorList>
            <person name="Yuki K."/>
            <person name="Matsubara H."/>
            <person name="Yamaguchi S."/>
        </authorList>
    </citation>
    <scope>NUCLEOTIDE SEQUENCE [LARGE SCALE GENOMIC DNA]</scope>
    <source>
        <strain evidence="7 8">LOB 377</strain>
    </source>
</reference>
<keyword evidence="4 6" id="KW-1133">Transmembrane helix</keyword>
<dbReference type="RefSeq" id="WP_191275018.1">
    <property type="nucleotide sequence ID" value="NZ_BNDS01000017.1"/>
</dbReference>
<comment type="subcellular location">
    <subcellularLocation>
        <location evidence="1">Cell membrane</location>
    </subcellularLocation>
</comment>
<feature type="transmembrane region" description="Helical" evidence="6">
    <location>
        <begin position="60"/>
        <end position="79"/>
    </location>
</feature>
<accession>A0ABQ3NAQ1</accession>
<dbReference type="Pfam" id="PF04347">
    <property type="entry name" value="FliO"/>
    <property type="match status" value="1"/>
</dbReference>
<evidence type="ECO:0000256" key="5">
    <source>
        <dbReference type="ARBA" id="ARBA00023136"/>
    </source>
</evidence>
<keyword evidence="5 6" id="KW-0472">Membrane</keyword>
<evidence type="ECO:0000313" key="7">
    <source>
        <dbReference type="EMBL" id="GHH99971.1"/>
    </source>
</evidence>
<evidence type="ECO:0008006" key="9">
    <source>
        <dbReference type="Google" id="ProtNLM"/>
    </source>
</evidence>
<protein>
    <recommendedName>
        <fullName evidence="9">Flagellar protein</fullName>
    </recommendedName>
</protein>
<evidence type="ECO:0000256" key="2">
    <source>
        <dbReference type="ARBA" id="ARBA00022475"/>
    </source>
</evidence>
<keyword evidence="8" id="KW-1185">Reference proteome</keyword>
<evidence type="ECO:0000256" key="1">
    <source>
        <dbReference type="ARBA" id="ARBA00004236"/>
    </source>
</evidence>
<proteinExistence type="predicted"/>
<evidence type="ECO:0000256" key="4">
    <source>
        <dbReference type="ARBA" id="ARBA00022989"/>
    </source>
</evidence>
<sequence length="199" mass="22304">MHTWKKWLGIIMVSLLISLLPLSAVQAKEGTVYEQFEKSPAKEKTTGQNPDLQNPSIVPYAFKFIGSFLLILVLLFIVLKYLSKKSGMYGGGGPFHSLGGHSLGKNRSLQMVMIGDTLYILGVGEEVNLIRTIPPGEEQRRLLETMAEKPLDTVSKWGSQLKKSSQEKWDELLLKKLKEVQSGDTKHLKDRPVKEGDRP</sequence>
<dbReference type="Proteomes" id="UP000637074">
    <property type="component" value="Unassembled WGS sequence"/>
</dbReference>
<keyword evidence="3 6" id="KW-0812">Transmembrane</keyword>
<gene>
    <name evidence="7" type="ORF">AM1BK_35140</name>
</gene>